<evidence type="ECO:0000256" key="12">
    <source>
        <dbReference type="HAMAP-Rule" id="MF_00041"/>
    </source>
</evidence>
<dbReference type="SUPFAM" id="SSF47323">
    <property type="entry name" value="Anticodon-binding domain of a subclass of class I aminoacyl-tRNA synthetases"/>
    <property type="match status" value="1"/>
</dbReference>
<dbReference type="Proteomes" id="UP000298782">
    <property type="component" value="Chromosome"/>
</dbReference>
<dbReference type="InterPro" id="IPR015273">
    <property type="entry name" value="Cys-tRNA-synt_Ia_DALR"/>
</dbReference>
<evidence type="ECO:0000256" key="8">
    <source>
        <dbReference type="ARBA" id="ARBA00022833"/>
    </source>
</evidence>
<keyword evidence="15" id="KW-1185">Reference proteome</keyword>
<comment type="similarity">
    <text evidence="2 12">Belongs to the class-I aminoacyl-tRNA synthetase family.</text>
</comment>
<evidence type="ECO:0000313" key="15">
    <source>
        <dbReference type="Proteomes" id="UP000298782"/>
    </source>
</evidence>
<proteinExistence type="inferred from homology"/>
<evidence type="ECO:0000256" key="2">
    <source>
        <dbReference type="ARBA" id="ARBA00005594"/>
    </source>
</evidence>
<dbReference type="RefSeq" id="WP_158353692.1">
    <property type="nucleotide sequence ID" value="NZ_CP034852.1"/>
</dbReference>
<feature type="binding site" evidence="12">
    <location>
        <position position="268"/>
    </location>
    <ligand>
        <name>ATP</name>
        <dbReference type="ChEBI" id="CHEBI:30616"/>
    </ligand>
</feature>
<dbReference type="InterPro" id="IPR009080">
    <property type="entry name" value="tRNAsynth_Ia_anticodon-bd"/>
</dbReference>
<dbReference type="SUPFAM" id="SSF52374">
    <property type="entry name" value="Nucleotidylyl transferase"/>
    <property type="match status" value="1"/>
</dbReference>
<sequence length="465" mass="55059">MLKIFNSLNNQEEVFLSNNKKINLYVCGITAYDHCHIGHGRTFIFFDVVVRYLKFIGYKVNYIRNITDIDDKIINKSLKEKINYKKIVEKTIHSMNQDFKLLNMLKPDKEPLVTHHINEIICMINSLLKKNFAYISKNGDVNFSINRCEHYGNLSNQILSKIKSFKKNNRVLYKNNELDFVLWKKSKLNEPFWLSPWGKGRPGWHIECSAISSIYLKKNCDIHGGGIDLLFPHHENEKAQSDCFYGKKYVNYWMHVGSVLINNQKMSKSLNNTIRLNTLLQKYDPEIIRFYILSQHYRKPLNYVESKLNQATSAMYRLYTVLSDINFYETLNVCNKDLQNNDYTLFKKIMDSDFNTPHVLSMMFKIVKQINILKSTNKFKVYQLALKLKTIGNILGILFYNPHIFLKKKYLYLPISIQKIELLITIRQHARLYKKWKKADVIRKKLKFLGINLKDNNNCTSWYYL</sequence>
<feature type="binding site" evidence="12">
    <location>
        <position position="237"/>
    </location>
    <ligand>
        <name>Zn(2+)</name>
        <dbReference type="ChEBI" id="CHEBI:29105"/>
    </ligand>
</feature>
<evidence type="ECO:0000256" key="9">
    <source>
        <dbReference type="ARBA" id="ARBA00022840"/>
    </source>
</evidence>
<dbReference type="OrthoDB" id="9815130at2"/>
<dbReference type="Gene3D" id="1.20.120.1910">
    <property type="entry name" value="Cysteine-tRNA ligase, C-terminal anti-codon recognition domain"/>
    <property type="match status" value="1"/>
</dbReference>
<dbReference type="AlphaFoldDB" id="A0A4D6YA58"/>
<dbReference type="InterPro" id="IPR014729">
    <property type="entry name" value="Rossmann-like_a/b/a_fold"/>
</dbReference>
<feature type="domain" description="Cysteinyl-tRNA synthetase class Ia DALR" evidence="13">
    <location>
        <begin position="345"/>
        <end position="406"/>
    </location>
</feature>
<dbReference type="EMBL" id="CP034852">
    <property type="protein sequence ID" value="QCI26896.1"/>
    <property type="molecule type" value="Genomic_DNA"/>
</dbReference>
<evidence type="ECO:0000256" key="5">
    <source>
        <dbReference type="ARBA" id="ARBA00022598"/>
    </source>
</evidence>
<evidence type="ECO:0000256" key="11">
    <source>
        <dbReference type="ARBA" id="ARBA00023146"/>
    </source>
</evidence>
<protein>
    <recommendedName>
        <fullName evidence="12">Cysteine--tRNA ligase</fullName>
        <ecNumber evidence="12">6.1.1.16</ecNumber>
    </recommendedName>
    <alternativeName>
        <fullName evidence="12">Cysteinyl-tRNA synthetase</fullName>
        <shortName evidence="12">CysRS</shortName>
    </alternativeName>
</protein>
<keyword evidence="4 12" id="KW-0963">Cytoplasm</keyword>
<dbReference type="Pfam" id="PF09190">
    <property type="entry name" value="DALR_2"/>
    <property type="match status" value="1"/>
</dbReference>
<evidence type="ECO:0000256" key="3">
    <source>
        <dbReference type="ARBA" id="ARBA00011245"/>
    </source>
</evidence>
<feature type="binding site" evidence="12">
    <location>
        <position position="208"/>
    </location>
    <ligand>
        <name>Zn(2+)</name>
        <dbReference type="ChEBI" id="CHEBI:29105"/>
    </ligand>
</feature>
<comment type="subcellular location">
    <subcellularLocation>
        <location evidence="1 12">Cytoplasm</location>
    </subcellularLocation>
</comment>
<dbReference type="InterPro" id="IPR032678">
    <property type="entry name" value="tRNA-synt_1_cat_dom"/>
</dbReference>
<comment type="catalytic activity">
    <reaction evidence="12">
        <text>tRNA(Cys) + L-cysteine + ATP = L-cysteinyl-tRNA(Cys) + AMP + diphosphate</text>
        <dbReference type="Rhea" id="RHEA:17773"/>
        <dbReference type="Rhea" id="RHEA-COMP:9661"/>
        <dbReference type="Rhea" id="RHEA-COMP:9679"/>
        <dbReference type="ChEBI" id="CHEBI:30616"/>
        <dbReference type="ChEBI" id="CHEBI:33019"/>
        <dbReference type="ChEBI" id="CHEBI:35235"/>
        <dbReference type="ChEBI" id="CHEBI:78442"/>
        <dbReference type="ChEBI" id="CHEBI:78517"/>
        <dbReference type="ChEBI" id="CHEBI:456215"/>
        <dbReference type="EC" id="6.1.1.16"/>
    </reaction>
</comment>
<comment type="subunit">
    <text evidence="3 12">Monomer.</text>
</comment>
<dbReference type="HAMAP" id="MF_00041">
    <property type="entry name" value="Cys_tRNA_synth"/>
    <property type="match status" value="1"/>
</dbReference>
<reference evidence="14 15" key="2">
    <citation type="submission" date="2019-05" db="EMBL/GenBank/DDBJ databases">
        <title>Genome evolution of the obligate endosymbiont Buchnera aphidicola.</title>
        <authorList>
            <person name="Moran N.A."/>
        </authorList>
    </citation>
    <scope>NUCLEOTIDE SEQUENCE [LARGE SCALE GENOMIC DNA]</scope>
    <source>
        <strain evidence="14 15">Tca</strain>
    </source>
</reference>
<evidence type="ECO:0000256" key="6">
    <source>
        <dbReference type="ARBA" id="ARBA00022723"/>
    </source>
</evidence>
<dbReference type="PANTHER" id="PTHR10890:SF3">
    <property type="entry name" value="CYSTEINE--TRNA LIGASE, CYTOPLASMIC"/>
    <property type="match status" value="1"/>
</dbReference>
<evidence type="ECO:0000256" key="7">
    <source>
        <dbReference type="ARBA" id="ARBA00022741"/>
    </source>
</evidence>
<dbReference type="InterPro" id="IPR015803">
    <property type="entry name" value="Cys-tRNA-ligase"/>
</dbReference>
<dbReference type="PRINTS" id="PR00983">
    <property type="entry name" value="TRNASYNTHCYS"/>
</dbReference>
<evidence type="ECO:0000259" key="13">
    <source>
        <dbReference type="SMART" id="SM00840"/>
    </source>
</evidence>
<dbReference type="PANTHER" id="PTHR10890">
    <property type="entry name" value="CYSTEINYL-TRNA SYNTHETASE"/>
    <property type="match status" value="1"/>
</dbReference>
<keyword evidence="9 12" id="KW-0067">ATP-binding</keyword>
<dbReference type="GO" id="GO:0005829">
    <property type="term" value="C:cytosol"/>
    <property type="evidence" value="ECO:0007669"/>
    <property type="project" value="TreeGrafter"/>
</dbReference>
<evidence type="ECO:0000313" key="14">
    <source>
        <dbReference type="EMBL" id="QCI26896.1"/>
    </source>
</evidence>
<dbReference type="InterPro" id="IPR024909">
    <property type="entry name" value="Cys-tRNA/MSH_ligase"/>
</dbReference>
<keyword evidence="8 12" id="KW-0862">Zinc</keyword>
<dbReference type="Gene3D" id="3.40.50.620">
    <property type="entry name" value="HUPs"/>
    <property type="match status" value="1"/>
</dbReference>
<feature type="binding site" evidence="12">
    <location>
        <position position="27"/>
    </location>
    <ligand>
        <name>Zn(2+)</name>
        <dbReference type="ChEBI" id="CHEBI:29105"/>
    </ligand>
</feature>
<name>A0A4D6YA58_9GAMM</name>
<keyword evidence="6 12" id="KW-0479">Metal-binding</keyword>
<feature type="short sequence motif" description="'KMSKS' region" evidence="12">
    <location>
        <begin position="265"/>
        <end position="269"/>
    </location>
</feature>
<organism evidence="14 15">
    <name type="scientific">Buchnera aphidicola</name>
    <name type="common">Thelaxes californica</name>
    <dbReference type="NCBI Taxonomy" id="1315998"/>
    <lineage>
        <taxon>Bacteria</taxon>
        <taxon>Pseudomonadati</taxon>
        <taxon>Pseudomonadota</taxon>
        <taxon>Gammaproteobacteria</taxon>
        <taxon>Enterobacterales</taxon>
        <taxon>Erwiniaceae</taxon>
        <taxon>Buchnera</taxon>
    </lineage>
</organism>
<dbReference type="GO" id="GO:0008270">
    <property type="term" value="F:zinc ion binding"/>
    <property type="evidence" value="ECO:0007669"/>
    <property type="project" value="UniProtKB-UniRule"/>
</dbReference>
<keyword evidence="7 12" id="KW-0547">Nucleotide-binding</keyword>
<reference evidence="14 15" key="1">
    <citation type="submission" date="2018-12" db="EMBL/GenBank/DDBJ databases">
        <authorList>
            <person name="Chong R.A."/>
        </authorList>
    </citation>
    <scope>NUCLEOTIDE SEQUENCE [LARGE SCALE GENOMIC DNA]</scope>
    <source>
        <strain evidence="14 15">Tca</strain>
    </source>
</reference>
<gene>
    <name evidence="12" type="primary">cysS</name>
    <name evidence="14" type="ORF">D9V80_01910</name>
</gene>
<dbReference type="Pfam" id="PF01406">
    <property type="entry name" value="tRNA-synt_1e"/>
    <property type="match status" value="1"/>
</dbReference>
<keyword evidence="5 12" id="KW-0436">Ligase</keyword>
<accession>A0A4D6YA58</accession>
<feature type="binding site" evidence="12">
    <location>
        <position position="233"/>
    </location>
    <ligand>
        <name>Zn(2+)</name>
        <dbReference type="ChEBI" id="CHEBI:29105"/>
    </ligand>
</feature>
<evidence type="ECO:0000256" key="4">
    <source>
        <dbReference type="ARBA" id="ARBA00022490"/>
    </source>
</evidence>
<dbReference type="SMART" id="SM00840">
    <property type="entry name" value="DALR_2"/>
    <property type="match status" value="1"/>
</dbReference>
<evidence type="ECO:0000256" key="10">
    <source>
        <dbReference type="ARBA" id="ARBA00022917"/>
    </source>
</evidence>
<dbReference type="GO" id="GO:0006423">
    <property type="term" value="P:cysteinyl-tRNA aminoacylation"/>
    <property type="evidence" value="ECO:0007669"/>
    <property type="project" value="UniProtKB-UniRule"/>
</dbReference>
<keyword evidence="10 12" id="KW-0648">Protein biosynthesis</keyword>
<comment type="cofactor">
    <cofactor evidence="12">
        <name>Zn(2+)</name>
        <dbReference type="ChEBI" id="CHEBI:29105"/>
    </cofactor>
    <text evidence="12">Binds 1 zinc ion per subunit.</text>
</comment>
<dbReference type="EC" id="6.1.1.16" evidence="12"/>
<dbReference type="CDD" id="cd00672">
    <property type="entry name" value="CysRS_core"/>
    <property type="match status" value="1"/>
</dbReference>
<dbReference type="GO" id="GO:0004817">
    <property type="term" value="F:cysteine-tRNA ligase activity"/>
    <property type="evidence" value="ECO:0007669"/>
    <property type="project" value="UniProtKB-UniRule"/>
</dbReference>
<dbReference type="NCBIfam" id="TIGR00435">
    <property type="entry name" value="cysS"/>
    <property type="match status" value="1"/>
</dbReference>
<keyword evidence="11 12" id="KW-0030">Aminoacyl-tRNA synthetase</keyword>
<evidence type="ECO:0000256" key="1">
    <source>
        <dbReference type="ARBA" id="ARBA00004496"/>
    </source>
</evidence>
<feature type="short sequence motif" description="'HIGH' region" evidence="12">
    <location>
        <begin position="29"/>
        <end position="39"/>
    </location>
</feature>
<dbReference type="GO" id="GO:0005524">
    <property type="term" value="F:ATP binding"/>
    <property type="evidence" value="ECO:0007669"/>
    <property type="project" value="UniProtKB-UniRule"/>
</dbReference>